<dbReference type="InParanoid" id="A0A2P5DC66"/>
<comment type="caution">
    <text evidence="1">The sequence shown here is derived from an EMBL/GenBank/DDBJ whole genome shotgun (WGS) entry which is preliminary data.</text>
</comment>
<keyword evidence="2" id="KW-1185">Reference proteome</keyword>
<proteinExistence type="predicted"/>
<protein>
    <submittedName>
        <fullName evidence="1">Uncharacterized protein</fullName>
    </submittedName>
</protein>
<evidence type="ECO:0000313" key="1">
    <source>
        <dbReference type="EMBL" id="PON70893.1"/>
    </source>
</evidence>
<dbReference type="EMBL" id="JXTC01000280">
    <property type="protein sequence ID" value="PON70893.1"/>
    <property type="molecule type" value="Genomic_DNA"/>
</dbReference>
<accession>A0A2P5DC66</accession>
<reference evidence="2" key="1">
    <citation type="submission" date="2016-06" db="EMBL/GenBank/DDBJ databases">
        <title>Parallel loss of symbiosis genes in relatives of nitrogen-fixing non-legume Parasponia.</title>
        <authorList>
            <person name="Van Velzen R."/>
            <person name="Holmer R."/>
            <person name="Bu F."/>
            <person name="Rutten L."/>
            <person name="Van Zeijl A."/>
            <person name="Liu W."/>
            <person name="Santuari L."/>
            <person name="Cao Q."/>
            <person name="Sharma T."/>
            <person name="Shen D."/>
            <person name="Roswanjaya Y."/>
            <person name="Wardhani T."/>
            <person name="Kalhor M.S."/>
            <person name="Jansen J."/>
            <person name="Van den Hoogen J."/>
            <person name="Gungor B."/>
            <person name="Hartog M."/>
            <person name="Hontelez J."/>
            <person name="Verver J."/>
            <person name="Yang W.-C."/>
            <person name="Schijlen E."/>
            <person name="Repin R."/>
            <person name="Schilthuizen M."/>
            <person name="Schranz E."/>
            <person name="Heidstra R."/>
            <person name="Miyata K."/>
            <person name="Fedorova E."/>
            <person name="Kohlen W."/>
            <person name="Bisseling T."/>
            <person name="Smit S."/>
            <person name="Geurts R."/>
        </authorList>
    </citation>
    <scope>NUCLEOTIDE SEQUENCE [LARGE SCALE GENOMIC DNA]</scope>
    <source>
        <strain evidence="2">cv. RG33-2</strain>
    </source>
</reference>
<evidence type="ECO:0000313" key="2">
    <source>
        <dbReference type="Proteomes" id="UP000237000"/>
    </source>
</evidence>
<name>A0A2P5DC66_TREOI</name>
<organism evidence="1 2">
    <name type="scientific">Trema orientale</name>
    <name type="common">Charcoal tree</name>
    <name type="synonym">Celtis orientalis</name>
    <dbReference type="NCBI Taxonomy" id="63057"/>
    <lineage>
        <taxon>Eukaryota</taxon>
        <taxon>Viridiplantae</taxon>
        <taxon>Streptophyta</taxon>
        <taxon>Embryophyta</taxon>
        <taxon>Tracheophyta</taxon>
        <taxon>Spermatophyta</taxon>
        <taxon>Magnoliopsida</taxon>
        <taxon>eudicotyledons</taxon>
        <taxon>Gunneridae</taxon>
        <taxon>Pentapetalae</taxon>
        <taxon>rosids</taxon>
        <taxon>fabids</taxon>
        <taxon>Rosales</taxon>
        <taxon>Cannabaceae</taxon>
        <taxon>Trema</taxon>
    </lineage>
</organism>
<dbReference type="Proteomes" id="UP000237000">
    <property type="component" value="Unassembled WGS sequence"/>
</dbReference>
<dbReference type="AlphaFoldDB" id="A0A2P5DC66"/>
<sequence length="62" mass="7098">MKLSPSAFISMFIFSRSSLSYAFPRIPKMAPIFDDEILLLISKNLRNLHVLNDLNIVIHHGD</sequence>
<gene>
    <name evidence="1" type="ORF">TorRG33x02_255810</name>
</gene>